<evidence type="ECO:0000313" key="2">
    <source>
        <dbReference type="Proteomes" id="UP001152531"/>
    </source>
</evidence>
<dbReference type="EMBL" id="CALSDN010000009">
    <property type="protein sequence ID" value="CAH6722510.1"/>
    <property type="molecule type" value="Genomic_DNA"/>
</dbReference>
<keyword evidence="2" id="KW-1185">Reference proteome</keyword>
<proteinExistence type="predicted"/>
<organism evidence="1 2">
    <name type="scientific">[Candida] jaroonii</name>
    <dbReference type="NCBI Taxonomy" id="467808"/>
    <lineage>
        <taxon>Eukaryota</taxon>
        <taxon>Fungi</taxon>
        <taxon>Dikarya</taxon>
        <taxon>Ascomycota</taxon>
        <taxon>Saccharomycotina</taxon>
        <taxon>Pichiomycetes</taxon>
        <taxon>Debaryomycetaceae</taxon>
        <taxon>Yamadazyma</taxon>
    </lineage>
</organism>
<comment type="caution">
    <text evidence="1">The sequence shown here is derived from an EMBL/GenBank/DDBJ whole genome shotgun (WGS) entry which is preliminary data.</text>
</comment>
<gene>
    <name evidence="1" type="ORF">CLIB1444_09S05160</name>
</gene>
<evidence type="ECO:0000313" key="1">
    <source>
        <dbReference type="EMBL" id="CAH6722510.1"/>
    </source>
</evidence>
<name>A0ACA9YBS6_9ASCO</name>
<reference evidence="1" key="1">
    <citation type="submission" date="2022-06" db="EMBL/GenBank/DDBJ databases">
        <authorList>
            <person name="Legras J.-L."/>
            <person name="Devillers H."/>
            <person name="Grondin C."/>
        </authorList>
    </citation>
    <scope>NUCLEOTIDE SEQUENCE</scope>
    <source>
        <strain evidence="1">CLIB 1444</strain>
    </source>
</reference>
<sequence length="569" mass="65282">MHKRIRTRLLVLVFAISILASITYISSCDTYNFPTPVGIIPHSYENSIKYTKPQVGQVKAQPRHIFWDKVFNIFDAGSFNVTGIDKKDAIQYVDRKLQIKGPNTKNVLLSRAIVEPIVFNELKNKHDLVKYHLPKRLESSTYKSGTSGIVIIGGGKFSWLAYLSLKALRNTGSTLPVEIIMPQYDDYIKEQEFCSQALPKLNAQCVILPEVLGASVMSRWSDKMASYQLKSLALMVSTFQNVLLLDSDNVLVQNPDNLFKSDLFKTNGMITWPDYWKRSISPLFYNISRVQVNEKKRIRYNRFPLFVDSSTKENVQTLENEEENVPYHDLEGTIPDLSTESGQLMINKKTHSCTLLLSMYYNLLGPDLYYKLFSLGEPGEGDKDTFPAAAVVCKEKFYQVKSFIRTFGYFDNGGNFRGVAMGQKDPLFDLGKTETHLTKPDGVSEIKFKSIPKQIERLKGIEGEQFDTWPVPLFAIHCNFPKLDPIGLMERDDLFDVKNFRLNYRMFDGLTYDDPNNEGNKLDFELEQWKNMESSLCDEDPGFSHFRKNEIQYYCLFAKSQVKWLSSSV</sequence>
<accession>A0ACA9YBS6</accession>
<dbReference type="Proteomes" id="UP001152531">
    <property type="component" value="Unassembled WGS sequence"/>
</dbReference>
<protein>
    <submittedName>
        <fullName evidence="1">Alpha-1,2-mannosyltransferase Mnn22p</fullName>
    </submittedName>
</protein>